<accession>A0A7W9STN8</accession>
<keyword evidence="5" id="KW-1185">Reference proteome</keyword>
<dbReference type="Proteomes" id="UP000520814">
    <property type="component" value="Unassembled WGS sequence"/>
</dbReference>
<name>A0A7W9STN8_ARMRO</name>
<gene>
    <name evidence="4" type="ORF">HNQ39_003648</name>
</gene>
<dbReference type="InterPro" id="IPR017850">
    <property type="entry name" value="Alkaline_phosphatase_core_sf"/>
</dbReference>
<dbReference type="AlphaFoldDB" id="A0A7W9STN8"/>
<comment type="similarity">
    <text evidence="1">Belongs to the sulfatase family.</text>
</comment>
<organism evidence="4 5">
    <name type="scientific">Armatimonas rosea</name>
    <dbReference type="NCBI Taxonomy" id="685828"/>
    <lineage>
        <taxon>Bacteria</taxon>
        <taxon>Bacillati</taxon>
        <taxon>Armatimonadota</taxon>
        <taxon>Armatimonadia</taxon>
        <taxon>Armatimonadales</taxon>
        <taxon>Armatimonadaceae</taxon>
        <taxon>Armatimonas</taxon>
    </lineage>
</organism>
<feature type="domain" description="Sulfatase N-terminal" evidence="3">
    <location>
        <begin position="2"/>
        <end position="314"/>
    </location>
</feature>
<dbReference type="EC" id="3.1.6.1" evidence="4"/>
<dbReference type="Pfam" id="PF00884">
    <property type="entry name" value="Sulfatase"/>
    <property type="match status" value="1"/>
</dbReference>
<dbReference type="CDD" id="cd16026">
    <property type="entry name" value="GALNS_like"/>
    <property type="match status" value="1"/>
</dbReference>
<dbReference type="PANTHER" id="PTHR42693:SF53">
    <property type="entry name" value="ENDO-4-O-SULFATASE"/>
    <property type="match status" value="1"/>
</dbReference>
<dbReference type="InterPro" id="IPR000917">
    <property type="entry name" value="Sulfatase_N"/>
</dbReference>
<sequence>MNIVLIFADDLAYADVGCFGAKDIRTPHIDSLARDGVRFTDFYVAQPVCSASRAALLSGCYSGRVGIQGALGPASKIGISADETILPQVLKAKGFATGAVGKWHLGHLPEFNPTRHGFDEWLGLPYSNDMWPNHPDTPRAYPPLQLMDGEKPVETILNLEQMGTLTQRYTDRAVGFIEKHAGKRPFFLYVAHSMPHVPLAPGKKWQGRSQRGTFGDVIEELDDSVGQVLAALKRTGVERETLVIFTSDNGPWLSYGEHAGSAGPLREGKGTCWDGGVREPFVARWPGHIRPCSVITEPAMTIDLLPTIAKLTGAPLPKNKLDGKDIWPLLSGDTRAKSPQEAYFFYYNTNELQAVRSGRWKVMLPQSYRSLGPYPETARGGKPVTYKMAKITRPLLFDLVADPGETTDLAAQHPEILKRLLALAEQAREELGDGPNRIGKGIRPVGRVPG</sequence>
<dbReference type="Gene3D" id="3.40.720.10">
    <property type="entry name" value="Alkaline Phosphatase, subunit A"/>
    <property type="match status" value="1"/>
</dbReference>
<dbReference type="EMBL" id="JACHGW010000003">
    <property type="protein sequence ID" value="MBB6051838.1"/>
    <property type="molecule type" value="Genomic_DNA"/>
</dbReference>
<dbReference type="Gene3D" id="3.30.1120.10">
    <property type="match status" value="1"/>
</dbReference>
<dbReference type="Pfam" id="PF14707">
    <property type="entry name" value="Sulfatase_C"/>
    <property type="match status" value="1"/>
</dbReference>
<keyword evidence="2 4" id="KW-0378">Hydrolase</keyword>
<protein>
    <submittedName>
        <fullName evidence="4">Arylsulfatase</fullName>
        <ecNumber evidence="4">3.1.6.1</ecNumber>
    </submittedName>
</protein>
<evidence type="ECO:0000313" key="5">
    <source>
        <dbReference type="Proteomes" id="UP000520814"/>
    </source>
</evidence>
<proteinExistence type="inferred from homology"/>
<evidence type="ECO:0000256" key="2">
    <source>
        <dbReference type="ARBA" id="ARBA00022801"/>
    </source>
</evidence>
<reference evidence="4 5" key="1">
    <citation type="submission" date="2020-08" db="EMBL/GenBank/DDBJ databases">
        <title>Genomic Encyclopedia of Type Strains, Phase IV (KMG-IV): sequencing the most valuable type-strain genomes for metagenomic binning, comparative biology and taxonomic classification.</title>
        <authorList>
            <person name="Goeker M."/>
        </authorList>
    </citation>
    <scope>NUCLEOTIDE SEQUENCE [LARGE SCALE GENOMIC DNA]</scope>
    <source>
        <strain evidence="4 5">DSM 23562</strain>
    </source>
</reference>
<evidence type="ECO:0000256" key="1">
    <source>
        <dbReference type="ARBA" id="ARBA00008779"/>
    </source>
</evidence>
<evidence type="ECO:0000259" key="3">
    <source>
        <dbReference type="Pfam" id="PF00884"/>
    </source>
</evidence>
<dbReference type="RefSeq" id="WP_184199668.1">
    <property type="nucleotide sequence ID" value="NZ_JACHGW010000003.1"/>
</dbReference>
<dbReference type="InterPro" id="IPR050738">
    <property type="entry name" value="Sulfatase"/>
</dbReference>
<dbReference type="GO" id="GO:0004065">
    <property type="term" value="F:arylsulfatase activity"/>
    <property type="evidence" value="ECO:0007669"/>
    <property type="project" value="UniProtKB-EC"/>
</dbReference>
<comment type="caution">
    <text evidence="4">The sequence shown here is derived from an EMBL/GenBank/DDBJ whole genome shotgun (WGS) entry which is preliminary data.</text>
</comment>
<evidence type="ECO:0000313" key="4">
    <source>
        <dbReference type="EMBL" id="MBB6051838.1"/>
    </source>
</evidence>
<dbReference type="SUPFAM" id="SSF53649">
    <property type="entry name" value="Alkaline phosphatase-like"/>
    <property type="match status" value="1"/>
</dbReference>
<dbReference type="PANTHER" id="PTHR42693">
    <property type="entry name" value="ARYLSULFATASE FAMILY MEMBER"/>
    <property type="match status" value="1"/>
</dbReference>